<organism evidence="2 3">
    <name type="scientific">Mycolicibacterium aubagnense</name>
    <dbReference type="NCBI Taxonomy" id="319707"/>
    <lineage>
        <taxon>Bacteria</taxon>
        <taxon>Bacillati</taxon>
        <taxon>Actinomycetota</taxon>
        <taxon>Actinomycetes</taxon>
        <taxon>Mycobacteriales</taxon>
        <taxon>Mycobacteriaceae</taxon>
        <taxon>Mycolicibacterium</taxon>
    </lineage>
</organism>
<protein>
    <recommendedName>
        <fullName evidence="4">Phosphoglycerate mutase</fullName>
    </recommendedName>
</protein>
<dbReference type="InterPro" id="IPR050275">
    <property type="entry name" value="PGM_Phosphatase"/>
</dbReference>
<evidence type="ECO:0000313" key="3">
    <source>
        <dbReference type="Proteomes" id="UP000465609"/>
    </source>
</evidence>
<dbReference type="PANTHER" id="PTHR48100:SF58">
    <property type="entry name" value="PE-PGRS FAMILY PROTEIN PE_PGRS11"/>
    <property type="match status" value="1"/>
</dbReference>
<feature type="region of interest" description="Disordered" evidence="1">
    <location>
        <begin position="330"/>
        <end position="369"/>
    </location>
</feature>
<feature type="compositionally biased region" description="Basic and acidic residues" evidence="1">
    <location>
        <begin position="396"/>
        <end position="413"/>
    </location>
</feature>
<feature type="region of interest" description="Disordered" evidence="1">
    <location>
        <begin position="396"/>
        <end position="466"/>
    </location>
</feature>
<dbReference type="InterPro" id="IPR029033">
    <property type="entry name" value="His_PPase_superfam"/>
</dbReference>
<reference evidence="2 3" key="1">
    <citation type="journal article" date="2019" name="Emerg. Microbes Infect.">
        <title>Comprehensive subspecies identification of 175 nontuberculous mycobacteria species based on 7547 genomic profiles.</title>
        <authorList>
            <person name="Matsumoto Y."/>
            <person name="Kinjo T."/>
            <person name="Motooka D."/>
            <person name="Nabeya D."/>
            <person name="Jung N."/>
            <person name="Uechi K."/>
            <person name="Horii T."/>
            <person name="Iida T."/>
            <person name="Fujita J."/>
            <person name="Nakamura S."/>
        </authorList>
    </citation>
    <scope>NUCLEOTIDE SEQUENCE [LARGE SCALE GENOMIC DNA]</scope>
    <source>
        <strain evidence="2 3">JCM 15296</strain>
    </source>
</reference>
<sequence>MSSTFRRGTPRRRTLTRVLQGLAVLVTATFMFLTSAFAAWAANNITITFVRHGESEGNVSCCIDTTIPGPNLTANGQAQAQARAQQLANDGIAYDGIYYSDMVRTQQTAAPFETLTGLPQTELKGLHEVQAGIYEGAPQNSGFERILYALPALAWAAGLYFVPMPGSPDLTGANFQSRYNGAVQDIYNSGDQHPVAFSHGLSIMAWTLMNVDNPDLSLLLGHPLNNTSVVTVNGNPSDGWTLVSWDGMAVSQNPALLTKLFVDTRNVITAPQMAVYNVIQAIGTRNIATIATAIRDGVFDTVKTVANYPLAVAKSIVKSVQTGTVFTAAPPPAPAPTTTAAVDSKATVGTANTDTADKPTLAKQTSTLKPAVTGTKDKTVKAVEATKVDATKNVDTKTGDAKVGDTKGGDTKGGDATATDTKADDKGAEGTGSKATKTKKDKTEKADMPKVEKPKKDKAPKADAAK</sequence>
<dbReference type="RefSeq" id="WP_163911296.1">
    <property type="nucleotide sequence ID" value="NZ_AP022577.1"/>
</dbReference>
<evidence type="ECO:0008006" key="4">
    <source>
        <dbReference type="Google" id="ProtNLM"/>
    </source>
</evidence>
<gene>
    <name evidence="2" type="ORF">MAUB_26510</name>
</gene>
<dbReference type="EMBL" id="AP022577">
    <property type="protein sequence ID" value="BBX84778.1"/>
    <property type="molecule type" value="Genomic_DNA"/>
</dbReference>
<dbReference type="SMART" id="SM00855">
    <property type="entry name" value="PGAM"/>
    <property type="match status" value="1"/>
</dbReference>
<evidence type="ECO:0000313" key="2">
    <source>
        <dbReference type="EMBL" id="BBX84778.1"/>
    </source>
</evidence>
<name>A0ABM7IDN9_9MYCO</name>
<dbReference type="Gene3D" id="3.40.50.1240">
    <property type="entry name" value="Phosphoglycerate mutase-like"/>
    <property type="match status" value="1"/>
</dbReference>
<dbReference type="CDD" id="cd07067">
    <property type="entry name" value="HP_PGM_like"/>
    <property type="match status" value="1"/>
</dbReference>
<dbReference type="InterPro" id="IPR013078">
    <property type="entry name" value="His_Pase_superF_clade-1"/>
</dbReference>
<dbReference type="Proteomes" id="UP000465609">
    <property type="component" value="Chromosome"/>
</dbReference>
<proteinExistence type="predicted"/>
<accession>A0ABM7IDN9</accession>
<dbReference type="PANTHER" id="PTHR48100">
    <property type="entry name" value="BROAD-SPECIFICITY PHOSPHATASE YOR283W-RELATED"/>
    <property type="match status" value="1"/>
</dbReference>
<dbReference type="Pfam" id="PF00300">
    <property type="entry name" value="His_Phos_1"/>
    <property type="match status" value="1"/>
</dbReference>
<keyword evidence="3" id="KW-1185">Reference proteome</keyword>
<evidence type="ECO:0000256" key="1">
    <source>
        <dbReference type="SAM" id="MobiDB-lite"/>
    </source>
</evidence>
<dbReference type="SUPFAM" id="SSF53254">
    <property type="entry name" value="Phosphoglycerate mutase-like"/>
    <property type="match status" value="1"/>
</dbReference>
<feature type="compositionally biased region" description="Basic and acidic residues" evidence="1">
    <location>
        <begin position="441"/>
        <end position="466"/>
    </location>
</feature>